<keyword evidence="3" id="KW-1185">Reference proteome</keyword>
<sequence>MCLRKECLQKLSKKKILILFTFLLLLAHVNTTPLFKAFPIRGSKKAHKKKKEYYQPNFWSENVIKMNDFLTQRPEVKMLIITVISYFYYSFKNLYHNLLNKCLKKKGKTIHEIFLKKKKLIWKWIFFLLGQYFKLTYWTRWILPEPLIILLGKKKMEHCANANKNIHYTYIYITQLNCVNTIRMKNVHARNRSNILSKLNFSQTNTTIAQCMLFSFFLISICMYICGKWYVLIFFLYAYLCSKVQGVPKK</sequence>
<keyword evidence="1" id="KW-0812">Transmembrane</keyword>
<accession>X6LYR3</accession>
<feature type="transmembrane region" description="Helical" evidence="1">
    <location>
        <begin position="78"/>
        <end position="99"/>
    </location>
</feature>
<name>X6LYR3_RETFI</name>
<dbReference type="Proteomes" id="UP000023152">
    <property type="component" value="Unassembled WGS sequence"/>
</dbReference>
<evidence type="ECO:0000256" key="1">
    <source>
        <dbReference type="SAM" id="Phobius"/>
    </source>
</evidence>
<feature type="transmembrane region" description="Helical" evidence="1">
    <location>
        <begin position="207"/>
        <end position="240"/>
    </location>
</feature>
<protein>
    <submittedName>
        <fullName evidence="2">Uncharacterized protein</fullName>
    </submittedName>
</protein>
<evidence type="ECO:0000313" key="3">
    <source>
        <dbReference type="Proteomes" id="UP000023152"/>
    </source>
</evidence>
<gene>
    <name evidence="2" type="ORF">RFI_30328</name>
</gene>
<reference evidence="2 3" key="1">
    <citation type="journal article" date="2013" name="Curr. Biol.">
        <title>The Genome of the Foraminiferan Reticulomyxa filosa.</title>
        <authorList>
            <person name="Glockner G."/>
            <person name="Hulsmann N."/>
            <person name="Schleicher M."/>
            <person name="Noegel A.A."/>
            <person name="Eichinger L."/>
            <person name="Gallinger C."/>
            <person name="Pawlowski J."/>
            <person name="Sierra R."/>
            <person name="Euteneuer U."/>
            <person name="Pillet L."/>
            <person name="Moustafa A."/>
            <person name="Platzer M."/>
            <person name="Groth M."/>
            <person name="Szafranski K."/>
            <person name="Schliwa M."/>
        </authorList>
    </citation>
    <scope>NUCLEOTIDE SEQUENCE [LARGE SCALE GENOMIC DNA]</scope>
</reference>
<dbReference type="AlphaFoldDB" id="X6LYR3"/>
<organism evidence="2 3">
    <name type="scientific">Reticulomyxa filosa</name>
    <dbReference type="NCBI Taxonomy" id="46433"/>
    <lineage>
        <taxon>Eukaryota</taxon>
        <taxon>Sar</taxon>
        <taxon>Rhizaria</taxon>
        <taxon>Retaria</taxon>
        <taxon>Foraminifera</taxon>
        <taxon>Monothalamids</taxon>
        <taxon>Reticulomyxidae</taxon>
        <taxon>Reticulomyxa</taxon>
    </lineage>
</organism>
<feature type="transmembrane region" description="Helical" evidence="1">
    <location>
        <begin position="120"/>
        <end position="138"/>
    </location>
</feature>
<keyword evidence="1" id="KW-1133">Transmembrane helix</keyword>
<comment type="caution">
    <text evidence="2">The sequence shown here is derived from an EMBL/GenBank/DDBJ whole genome shotgun (WGS) entry which is preliminary data.</text>
</comment>
<proteinExistence type="predicted"/>
<dbReference type="EMBL" id="ASPP01026546">
    <property type="protein sequence ID" value="ETO07063.1"/>
    <property type="molecule type" value="Genomic_DNA"/>
</dbReference>
<evidence type="ECO:0000313" key="2">
    <source>
        <dbReference type="EMBL" id="ETO07063.1"/>
    </source>
</evidence>
<keyword evidence="1" id="KW-0472">Membrane</keyword>